<feature type="compositionally biased region" description="Basic and acidic residues" evidence="12">
    <location>
        <begin position="362"/>
        <end position="375"/>
    </location>
</feature>
<evidence type="ECO:0000256" key="4">
    <source>
        <dbReference type="ARBA" id="ARBA00018170"/>
    </source>
</evidence>
<evidence type="ECO:0000256" key="3">
    <source>
        <dbReference type="ARBA" id="ARBA00009188"/>
    </source>
</evidence>
<keyword evidence="7 11" id="KW-0496">Mitochondrion</keyword>
<dbReference type="GO" id="GO:0042407">
    <property type="term" value="P:cristae formation"/>
    <property type="evidence" value="ECO:0007669"/>
    <property type="project" value="InterPro"/>
</dbReference>
<evidence type="ECO:0000256" key="5">
    <source>
        <dbReference type="ARBA" id="ARBA00022692"/>
    </source>
</evidence>
<keyword evidence="6" id="KW-1133">Transmembrane helix</keyword>
<feature type="chain" id="PRO_5042197114" description="MICOS complex subunit MIC12" evidence="13">
    <location>
        <begin position="25"/>
        <end position="414"/>
    </location>
</feature>
<comment type="similarity">
    <text evidence="3 11">Belongs to the MICOS complex subunit Mic12 family.</text>
</comment>
<comment type="subcellular location">
    <subcellularLocation>
        <location evidence="2">Membrane</location>
    </subcellularLocation>
    <subcellularLocation>
        <location evidence="11">Mitochondrion inner membrane</location>
        <topology evidence="11">Single-pass membrane protein</topology>
    </subcellularLocation>
</comment>
<organism evidence="14 15">
    <name type="scientific">Cephalotrichum gorgonifer</name>
    <dbReference type="NCBI Taxonomy" id="2041049"/>
    <lineage>
        <taxon>Eukaryota</taxon>
        <taxon>Fungi</taxon>
        <taxon>Dikarya</taxon>
        <taxon>Ascomycota</taxon>
        <taxon>Pezizomycotina</taxon>
        <taxon>Sordariomycetes</taxon>
        <taxon>Hypocreomycetidae</taxon>
        <taxon>Microascales</taxon>
        <taxon>Microascaceae</taxon>
        <taxon>Cephalotrichum</taxon>
    </lineage>
</organism>
<name>A0AAE8N783_9PEZI</name>
<dbReference type="GO" id="GO:0061617">
    <property type="term" value="C:MICOS complex"/>
    <property type="evidence" value="ECO:0007669"/>
    <property type="project" value="UniProtKB-UniRule"/>
</dbReference>
<feature type="compositionally biased region" description="Basic and acidic residues" evidence="12">
    <location>
        <begin position="326"/>
        <end position="355"/>
    </location>
</feature>
<comment type="subunit">
    <text evidence="11">Component of the mitochondrial contact site and cristae organizing system (MICOS) complex.</text>
</comment>
<keyword evidence="15" id="KW-1185">Reference proteome</keyword>
<keyword evidence="13" id="KW-0732">Signal</keyword>
<evidence type="ECO:0000256" key="8">
    <source>
        <dbReference type="ARBA" id="ARBA00023136"/>
    </source>
</evidence>
<comment type="caution">
    <text evidence="14">The sequence shown here is derived from an EMBL/GenBank/DDBJ whole genome shotgun (WGS) entry which is preliminary data.</text>
</comment>
<dbReference type="Pfam" id="PF17050">
    <property type="entry name" value="AIM5"/>
    <property type="match status" value="1"/>
</dbReference>
<reference evidence="14" key="1">
    <citation type="submission" date="2018-03" db="EMBL/GenBank/DDBJ databases">
        <authorList>
            <person name="Guldener U."/>
        </authorList>
    </citation>
    <scope>NUCLEOTIDE SEQUENCE</scope>
</reference>
<evidence type="ECO:0000313" key="15">
    <source>
        <dbReference type="Proteomes" id="UP001187682"/>
    </source>
</evidence>
<keyword evidence="5" id="KW-0812">Transmembrane</keyword>
<dbReference type="InterPro" id="IPR031463">
    <property type="entry name" value="Mic12"/>
</dbReference>
<feature type="compositionally biased region" description="Basic and acidic residues" evidence="12">
    <location>
        <begin position="263"/>
        <end position="276"/>
    </location>
</feature>
<evidence type="ECO:0000256" key="9">
    <source>
        <dbReference type="ARBA" id="ARBA00032159"/>
    </source>
</evidence>
<feature type="region of interest" description="Disordered" evidence="12">
    <location>
        <begin position="263"/>
        <end position="289"/>
    </location>
</feature>
<feature type="compositionally biased region" description="Basic and acidic residues" evidence="12">
    <location>
        <begin position="382"/>
        <end position="397"/>
    </location>
</feature>
<evidence type="ECO:0000256" key="13">
    <source>
        <dbReference type="SAM" id="SignalP"/>
    </source>
</evidence>
<feature type="compositionally biased region" description="Pro residues" evidence="12">
    <location>
        <begin position="403"/>
        <end position="414"/>
    </location>
</feature>
<dbReference type="AlphaFoldDB" id="A0AAE8N783"/>
<comment type="function">
    <text evidence="1 11">Component of the MICOS complex, a large protein complex of the mitochondrial inner membrane that plays crucial roles in the maintenance of crista junctions, inner membrane architecture, and formation of contact sites to the outer membrane.</text>
</comment>
<gene>
    <name evidence="14" type="ORF">DNG_09403</name>
</gene>
<proteinExistence type="inferred from homology"/>
<evidence type="ECO:0000256" key="11">
    <source>
        <dbReference type="RuleBase" id="RU363010"/>
    </source>
</evidence>
<evidence type="ECO:0000256" key="2">
    <source>
        <dbReference type="ARBA" id="ARBA00004370"/>
    </source>
</evidence>
<dbReference type="EMBL" id="ONZQ02000016">
    <property type="protein sequence ID" value="SPO06709.1"/>
    <property type="molecule type" value="Genomic_DNA"/>
</dbReference>
<protein>
    <recommendedName>
        <fullName evidence="4 11">MICOS complex subunit MIC12</fullName>
    </recommendedName>
    <alternativeName>
        <fullName evidence="10 11">Altered inheritance of mitochondria protein 5, mitochondrial</fullName>
    </alternativeName>
    <alternativeName>
        <fullName evidence="9 11">Found in mitochondrial proteome protein 51</fullName>
    </alternativeName>
</protein>
<sequence length="414" mass="45663">MGFAAGFTGGVALTLAVAYLSTAAQRTAREEQSLLLQHQADTLDAAIDHPAEARRPTRAELAAARRANFVDRAKDRWNADVESTVRWLQGADWSATREKAERRAEALAESSGAYEAARRAKAAALARTVEVREEVGDIMERSLRKGKDIVNEVETAVGSVAGVTDEKLKPESDVAKALRQRFEKAPAKPKTVAEVLAERLAKAMSAKDKDCLGRIQRAIVRHYNEERSTPENQGTPRDSAHNEARDNAYFADMSRLRTIRGRLERQAKRQERREAVGRALRGVADTMKDGGMGRAARWVKDALKDHQAPVSSLSEGSLLGRGSGGARDDAPVDKDPSKKGNSGDKGKLKKRDGGGKAKSKKERAEDKQKSKEAKAERKKQRKAEDERWRESIRELELKTYGPARPPRPPPLGMY</sequence>
<dbReference type="Proteomes" id="UP001187682">
    <property type="component" value="Unassembled WGS sequence"/>
</dbReference>
<feature type="region of interest" description="Disordered" evidence="12">
    <location>
        <begin position="223"/>
        <end position="251"/>
    </location>
</feature>
<feature type="signal peptide" evidence="13">
    <location>
        <begin position="1"/>
        <end position="24"/>
    </location>
</feature>
<evidence type="ECO:0000256" key="12">
    <source>
        <dbReference type="SAM" id="MobiDB-lite"/>
    </source>
</evidence>
<keyword evidence="8" id="KW-0472">Membrane</keyword>
<feature type="region of interest" description="Disordered" evidence="12">
    <location>
        <begin position="308"/>
        <end position="414"/>
    </location>
</feature>
<evidence type="ECO:0000313" key="14">
    <source>
        <dbReference type="EMBL" id="SPO06709.1"/>
    </source>
</evidence>
<evidence type="ECO:0000256" key="1">
    <source>
        <dbReference type="ARBA" id="ARBA00002689"/>
    </source>
</evidence>
<evidence type="ECO:0000256" key="10">
    <source>
        <dbReference type="ARBA" id="ARBA00032985"/>
    </source>
</evidence>
<evidence type="ECO:0000256" key="7">
    <source>
        <dbReference type="ARBA" id="ARBA00023128"/>
    </source>
</evidence>
<dbReference type="GO" id="GO:0044284">
    <property type="term" value="C:mitochondrial crista junction"/>
    <property type="evidence" value="ECO:0007669"/>
    <property type="project" value="InterPro"/>
</dbReference>
<accession>A0AAE8N783</accession>
<evidence type="ECO:0000256" key="6">
    <source>
        <dbReference type="ARBA" id="ARBA00022989"/>
    </source>
</evidence>
<keyword evidence="11" id="KW-0999">Mitochondrion inner membrane</keyword>